<dbReference type="Proteomes" id="UP000474802">
    <property type="component" value="Unassembled WGS sequence"/>
</dbReference>
<dbReference type="EMBL" id="JAALFG010000001">
    <property type="protein sequence ID" value="NGP16298.1"/>
    <property type="molecule type" value="Genomic_DNA"/>
</dbReference>
<proteinExistence type="predicted"/>
<reference evidence="1 2" key="1">
    <citation type="submission" date="2020-02" db="EMBL/GenBank/DDBJ databases">
        <authorList>
            <person name="Khan S.A."/>
            <person name="Jeon C.O."/>
            <person name="Chun B.H."/>
        </authorList>
    </citation>
    <scope>NUCLEOTIDE SEQUENCE [LARGE SCALE GENOMIC DNA]</scope>
    <source>
        <strain evidence="1 2">H239</strain>
    </source>
</reference>
<reference evidence="1 2" key="2">
    <citation type="submission" date="2020-03" db="EMBL/GenBank/DDBJ databases">
        <title>Devosia chinhatensis sp. nov., isolated from a hexachlorocyclohexane (HCH) dump site in India.</title>
        <authorList>
            <person name="Kumar M."/>
            <person name="Lal R."/>
        </authorList>
    </citation>
    <scope>NUCLEOTIDE SEQUENCE [LARGE SCALE GENOMIC DNA]</scope>
    <source>
        <strain evidence="1 2">H239</strain>
    </source>
</reference>
<organism evidence="1 2">
    <name type="scientific">Devosia aurantiaca</name>
    <dbReference type="NCBI Taxonomy" id="2714858"/>
    <lineage>
        <taxon>Bacteria</taxon>
        <taxon>Pseudomonadati</taxon>
        <taxon>Pseudomonadota</taxon>
        <taxon>Alphaproteobacteria</taxon>
        <taxon>Hyphomicrobiales</taxon>
        <taxon>Devosiaceae</taxon>
        <taxon>Devosia</taxon>
    </lineage>
</organism>
<dbReference type="InterPro" id="IPR029063">
    <property type="entry name" value="SAM-dependent_MTases_sf"/>
</dbReference>
<dbReference type="Gene3D" id="3.40.50.150">
    <property type="entry name" value="Vaccinia Virus protein VP39"/>
    <property type="match status" value="1"/>
</dbReference>
<dbReference type="RefSeq" id="WP_164532567.1">
    <property type="nucleotide sequence ID" value="NZ_JAALFG010000001.1"/>
</dbReference>
<evidence type="ECO:0000313" key="2">
    <source>
        <dbReference type="Proteomes" id="UP000474802"/>
    </source>
</evidence>
<evidence type="ECO:0008006" key="3">
    <source>
        <dbReference type="Google" id="ProtNLM"/>
    </source>
</evidence>
<name>A0A6M1SGI8_9HYPH</name>
<keyword evidence="2" id="KW-1185">Reference proteome</keyword>
<sequence length="58" mass="6096">MIASASGHYLRAGGQAMVEIGYNQGRSVASLFEDAGFSDVAVHQDLAGLDRVVVAHHL</sequence>
<gene>
    <name evidence="1" type="ORF">G5575_00055</name>
</gene>
<evidence type="ECO:0000313" key="1">
    <source>
        <dbReference type="EMBL" id="NGP16298.1"/>
    </source>
</evidence>
<comment type="caution">
    <text evidence="1">The sequence shown here is derived from an EMBL/GenBank/DDBJ whole genome shotgun (WGS) entry which is preliminary data.</text>
</comment>
<protein>
    <recommendedName>
        <fullName evidence="3">Peptide chain release factor N(5)-glutamine methyltransferase</fullName>
    </recommendedName>
</protein>
<accession>A0A6M1SGI8</accession>
<dbReference type="AlphaFoldDB" id="A0A6M1SGI8"/>